<dbReference type="RefSeq" id="WP_158645755.1">
    <property type="nucleotide sequence ID" value="NZ_VLLL01000013.1"/>
</dbReference>
<gene>
    <name evidence="2" type="ORF">LX16_5366</name>
</gene>
<evidence type="ECO:0000313" key="3">
    <source>
        <dbReference type="Proteomes" id="UP000321617"/>
    </source>
</evidence>
<evidence type="ECO:0000313" key="2">
    <source>
        <dbReference type="EMBL" id="TWJ06402.1"/>
    </source>
</evidence>
<organism evidence="2 3">
    <name type="scientific">Stackebrandtia albiflava</name>
    <dbReference type="NCBI Taxonomy" id="406432"/>
    <lineage>
        <taxon>Bacteria</taxon>
        <taxon>Bacillati</taxon>
        <taxon>Actinomycetota</taxon>
        <taxon>Actinomycetes</taxon>
        <taxon>Glycomycetales</taxon>
        <taxon>Glycomycetaceae</taxon>
        <taxon>Stackebrandtia</taxon>
    </lineage>
</organism>
<dbReference type="Proteomes" id="UP000321617">
    <property type="component" value="Unassembled WGS sequence"/>
</dbReference>
<dbReference type="AlphaFoldDB" id="A0A562ULB3"/>
<comment type="caution">
    <text evidence="2">The sequence shown here is derived from an EMBL/GenBank/DDBJ whole genome shotgun (WGS) entry which is preliminary data.</text>
</comment>
<dbReference type="Gene3D" id="3.90.550.10">
    <property type="entry name" value="Spore Coat Polysaccharide Biosynthesis Protein SpsA, Chain A"/>
    <property type="match status" value="2"/>
</dbReference>
<reference evidence="2 3" key="1">
    <citation type="journal article" date="2013" name="Stand. Genomic Sci.">
        <title>Genomic Encyclopedia of Type Strains, Phase I: The one thousand microbial genomes (KMG-I) project.</title>
        <authorList>
            <person name="Kyrpides N.C."/>
            <person name="Woyke T."/>
            <person name="Eisen J.A."/>
            <person name="Garrity G."/>
            <person name="Lilburn T.G."/>
            <person name="Beck B.J."/>
            <person name="Whitman W.B."/>
            <person name="Hugenholtz P."/>
            <person name="Klenk H.P."/>
        </authorList>
    </citation>
    <scope>NUCLEOTIDE SEQUENCE [LARGE SCALE GENOMIC DNA]</scope>
    <source>
        <strain evidence="2 3">DSM 45044</strain>
    </source>
</reference>
<keyword evidence="3" id="KW-1185">Reference proteome</keyword>
<proteinExistence type="predicted"/>
<dbReference type="EMBL" id="VLLL01000013">
    <property type="protein sequence ID" value="TWJ06402.1"/>
    <property type="molecule type" value="Genomic_DNA"/>
</dbReference>
<sequence length="419" mass="47233">WHHRCDYAAVIGHKRFVDHTPHTHTPQHIHHTVSEGRAETLFAGVPQEAQWIERVIDATDRLRNADQSEAYRVFVGASGSVSRRMFEAVGGMDAAMILGGDTHFGYRLAQAGAVFIPDDQSSSWHLGRSQIQSRRDAAKRYRKPFQANRMPALHYREAADRHLWTVPAVDVVVDAAGAVLDDVLGAVGPLLAGGSPRQVRVTLVADWPDPDRRHATLDDPHAELRLIHETYRGDPRVHFTHTTPTPDPQVPYRLLLPASARTTRHALDTLIAALDDAQAGLLEVRLDDGATVRLERHAAFARARHLAPDDTDLDPLVDKGFGVLRIDSGDTVHTGVVDVLSTARFGRRRDGVPQLAPARRDLAEARRELAAARRRLTRQRRRIARLRRTPLWRVRRLVDRRARRLLPERAYRLLRRFTA</sequence>
<dbReference type="SUPFAM" id="SSF53448">
    <property type="entry name" value="Nucleotide-diphospho-sugar transferases"/>
    <property type="match status" value="1"/>
</dbReference>
<protein>
    <submittedName>
        <fullName evidence="2">Uncharacterized protein</fullName>
    </submittedName>
</protein>
<accession>A0A562ULB3</accession>
<dbReference type="InterPro" id="IPR029044">
    <property type="entry name" value="Nucleotide-diphossugar_trans"/>
</dbReference>
<name>A0A562ULB3_9ACTN</name>
<feature type="non-terminal residue" evidence="2">
    <location>
        <position position="1"/>
    </location>
</feature>
<evidence type="ECO:0000256" key="1">
    <source>
        <dbReference type="SAM" id="Coils"/>
    </source>
</evidence>
<feature type="coiled-coil region" evidence="1">
    <location>
        <begin position="355"/>
        <end position="389"/>
    </location>
</feature>
<keyword evidence="1" id="KW-0175">Coiled coil</keyword>
<dbReference type="OrthoDB" id="5168148at2"/>